<name>A0A292YQI2_9BACL</name>
<dbReference type="AlphaFoldDB" id="A0A292YQI2"/>
<dbReference type="PANTHER" id="PTHR43852">
    <property type="entry name" value="NUCLEOTIDYLTRANSFERASE"/>
    <property type="match status" value="1"/>
</dbReference>
<dbReference type="SUPFAM" id="SSF81301">
    <property type="entry name" value="Nucleotidyltransferase"/>
    <property type="match status" value="1"/>
</dbReference>
<proteinExistence type="predicted"/>
<accession>A0A292YQI2</accession>
<dbReference type="InterPro" id="IPR041633">
    <property type="entry name" value="Polbeta"/>
</dbReference>
<dbReference type="EMBL" id="BDUF01000086">
    <property type="protein sequence ID" value="GAX91169.1"/>
    <property type="molecule type" value="Genomic_DNA"/>
</dbReference>
<evidence type="ECO:0000313" key="3">
    <source>
        <dbReference type="Proteomes" id="UP000217785"/>
    </source>
</evidence>
<comment type="caution">
    <text evidence="2">The sequence shown here is derived from an EMBL/GenBank/DDBJ whole genome shotgun (WGS) entry which is preliminary data.</text>
</comment>
<dbReference type="PANTHER" id="PTHR43852:SF3">
    <property type="entry name" value="NUCLEOTIDYLTRANSFERASE"/>
    <property type="match status" value="1"/>
</dbReference>
<dbReference type="Proteomes" id="UP000217785">
    <property type="component" value="Unassembled WGS sequence"/>
</dbReference>
<evidence type="ECO:0000259" key="1">
    <source>
        <dbReference type="Pfam" id="PF18765"/>
    </source>
</evidence>
<evidence type="ECO:0000313" key="2">
    <source>
        <dbReference type="EMBL" id="GAX91169.1"/>
    </source>
</evidence>
<dbReference type="Pfam" id="PF18765">
    <property type="entry name" value="Polbeta"/>
    <property type="match status" value="1"/>
</dbReference>
<dbReference type="Gene3D" id="3.30.460.10">
    <property type="entry name" value="Beta Polymerase, domain 2"/>
    <property type="match status" value="1"/>
</dbReference>
<organism evidence="2 3">
    <name type="scientific">Effusibacillus lacus</name>
    <dbReference type="NCBI Taxonomy" id="1348429"/>
    <lineage>
        <taxon>Bacteria</taxon>
        <taxon>Bacillati</taxon>
        <taxon>Bacillota</taxon>
        <taxon>Bacilli</taxon>
        <taxon>Bacillales</taxon>
        <taxon>Alicyclobacillaceae</taxon>
        <taxon>Effusibacillus</taxon>
    </lineage>
</organism>
<feature type="domain" description="Polymerase beta nucleotidyltransferase" evidence="1">
    <location>
        <begin position="16"/>
        <end position="102"/>
    </location>
</feature>
<reference evidence="3" key="1">
    <citation type="submission" date="2017-07" db="EMBL/GenBank/DDBJ databases">
        <title>Draft genome sequence of Effusibacillus lacus strain skLN1.</title>
        <authorList>
            <person name="Watanabe M."/>
            <person name="Kojima H."/>
            <person name="Fukui M."/>
        </authorList>
    </citation>
    <scope>NUCLEOTIDE SEQUENCE [LARGE SCALE GENOMIC DNA]</scope>
    <source>
        <strain evidence="3">skLN1</strain>
    </source>
</reference>
<protein>
    <submittedName>
        <fullName evidence="2">DNA polymerase III subunit beta</fullName>
    </submittedName>
</protein>
<dbReference type="OrthoDB" id="9803106at2"/>
<gene>
    <name evidence="2" type="ORF">EFBL_2835</name>
</gene>
<dbReference type="RefSeq" id="WP_096182901.1">
    <property type="nucleotide sequence ID" value="NZ_BDUF01000086.1"/>
</dbReference>
<dbReference type="InterPro" id="IPR052930">
    <property type="entry name" value="TA_antitoxin_MntA"/>
</dbReference>
<dbReference type="InterPro" id="IPR043519">
    <property type="entry name" value="NT_sf"/>
</dbReference>
<sequence length="102" mass="11716">MNQFGISDKSFQLLLDTFIHYTQVEEVILFGSRAKGNYKKGSDIDLAIKGEECSASLALTLQSYINEELPIPYTVDVIDYNSLNHKELKEHIDRVGIKFYKR</sequence>
<dbReference type="CDD" id="cd05403">
    <property type="entry name" value="NT_KNTase_like"/>
    <property type="match status" value="1"/>
</dbReference>
<keyword evidence="3" id="KW-1185">Reference proteome</keyword>